<proteinExistence type="inferred from homology"/>
<evidence type="ECO:0000256" key="2">
    <source>
        <dbReference type="ARBA" id="ARBA00029447"/>
    </source>
</evidence>
<dbReference type="CDD" id="cd11386">
    <property type="entry name" value="MCP_signal"/>
    <property type="match status" value="1"/>
</dbReference>
<evidence type="ECO:0000259" key="7">
    <source>
        <dbReference type="PROSITE" id="PS50885"/>
    </source>
</evidence>
<feature type="transmembrane region" description="Helical" evidence="5">
    <location>
        <begin position="30"/>
        <end position="51"/>
    </location>
</feature>
<dbReference type="CDD" id="cd06225">
    <property type="entry name" value="HAMP"/>
    <property type="match status" value="1"/>
</dbReference>
<keyword evidence="3" id="KW-0807">Transducer</keyword>
<comment type="caution">
    <text evidence="8">The sequence shown here is derived from an EMBL/GenBank/DDBJ whole genome shotgun (WGS) entry which is preliminary data.</text>
</comment>
<dbReference type="PROSITE" id="PS50885">
    <property type="entry name" value="HAMP"/>
    <property type="match status" value="2"/>
</dbReference>
<reference evidence="8 9" key="1">
    <citation type="submission" date="2017-10" db="EMBL/GenBank/DDBJ databases">
        <title>Sedimentibacterium mangrovi gen. nov., sp. nov., a novel member of family Phyllobacteriacea isolated from mangrove sediment.</title>
        <authorList>
            <person name="Liao H."/>
            <person name="Tian Y."/>
        </authorList>
    </citation>
    <scope>NUCLEOTIDE SEQUENCE [LARGE SCALE GENOMIC DNA]</scope>
    <source>
        <strain evidence="8 9">X9-2-2</strain>
    </source>
</reference>
<evidence type="ECO:0000256" key="3">
    <source>
        <dbReference type="PROSITE-ProRule" id="PRU00284"/>
    </source>
</evidence>
<dbReference type="SMART" id="SM00283">
    <property type="entry name" value="MA"/>
    <property type="match status" value="1"/>
</dbReference>
<feature type="domain" description="HAMP" evidence="7">
    <location>
        <begin position="235"/>
        <end position="288"/>
    </location>
</feature>
<keyword evidence="5" id="KW-0812">Transmembrane</keyword>
<dbReference type="Pfam" id="PF00015">
    <property type="entry name" value="MCPsignal"/>
    <property type="match status" value="1"/>
</dbReference>
<evidence type="ECO:0000313" key="8">
    <source>
        <dbReference type="EMBL" id="PHP65689.1"/>
    </source>
</evidence>
<keyword evidence="5" id="KW-0472">Membrane</keyword>
<name>A0A2G1QJN9_9HYPH</name>
<keyword evidence="4" id="KW-0175">Coiled coil</keyword>
<evidence type="ECO:0000256" key="4">
    <source>
        <dbReference type="SAM" id="Coils"/>
    </source>
</evidence>
<dbReference type="InterPro" id="IPR003660">
    <property type="entry name" value="HAMP_dom"/>
</dbReference>
<evidence type="ECO:0000313" key="9">
    <source>
        <dbReference type="Proteomes" id="UP000221168"/>
    </source>
</evidence>
<dbReference type="PROSITE" id="PS50111">
    <property type="entry name" value="CHEMOTAXIS_TRANSDUC_2"/>
    <property type="match status" value="1"/>
</dbReference>
<feature type="transmembrane region" description="Helical" evidence="5">
    <location>
        <begin position="214"/>
        <end position="238"/>
    </location>
</feature>
<accession>A0A2G1QJN9</accession>
<dbReference type="GO" id="GO:0006935">
    <property type="term" value="P:chemotaxis"/>
    <property type="evidence" value="ECO:0007669"/>
    <property type="project" value="UniProtKB-KW"/>
</dbReference>
<protein>
    <submittedName>
        <fullName evidence="8">Chemotaxis protein</fullName>
    </submittedName>
</protein>
<dbReference type="Gene3D" id="6.10.340.10">
    <property type="match status" value="1"/>
</dbReference>
<sequence>MSSECPLMAFRTDASGDVGNQWNFLTIRNVAITLCIASMVNIALLFGLSLYRDSVGQIGSGNFRRIMADQKVIANIQPPPSFVINAYKDLFEVVAEPEKAREHFAEFEKHKQEFLDQVETWRALDIDAGTKQLLTVASPASLEPFWDVAENKIFPAFIENPNTILYGLTAEYAAAKKAFTEHQKIAAEILRRSNESTGEHLAEVSGAVNWLNNLYYAVGAFALLSAIATVLVVLKFLIRPLRRIRDVTNALAEGRQTEEIPYVEAAHEIGEVARALTVFQSAARDRLEKERQINAEREQNARLKEEADRRVNAEAAATNAAVGALRDGLRRLAAGDLTTRIEQPFDGKLDQIRDDFNEACATINATFGRVVATAQTLDGGVSEIVTASDDLSRRTERVAAALEETVATLREINGTVERSSQSLEKTRQRTAAARADAEASSAVVSDALAAIGAIETSASEINQIIAVIDDIAFQTNLLALNAGVEAARAGDAGQGFAVVASEVRALAQRSATAAKEIKELISKSTEQVATGSRLVGETGNTLHRIAEQVLEMSTDIEEIAARAREEAVALKQLGVATDEMDQMTQQNAAMAEEATATSHSLSNEAAELTAMVRTFRIAAEPAVAAAGPASAPRPSPVSAMQKRVASAFAQAPRGNAAVDEDWTEF</sequence>
<dbReference type="GO" id="GO:0016020">
    <property type="term" value="C:membrane"/>
    <property type="evidence" value="ECO:0007669"/>
    <property type="project" value="InterPro"/>
</dbReference>
<evidence type="ECO:0000256" key="5">
    <source>
        <dbReference type="SAM" id="Phobius"/>
    </source>
</evidence>
<dbReference type="EMBL" id="PDVP01000013">
    <property type="protein sequence ID" value="PHP65689.1"/>
    <property type="molecule type" value="Genomic_DNA"/>
</dbReference>
<evidence type="ECO:0000259" key="6">
    <source>
        <dbReference type="PROSITE" id="PS50111"/>
    </source>
</evidence>
<dbReference type="Pfam" id="PF00672">
    <property type="entry name" value="HAMP"/>
    <property type="match status" value="1"/>
</dbReference>
<feature type="domain" description="Methyl-accepting transducer" evidence="6">
    <location>
        <begin position="373"/>
        <end position="602"/>
    </location>
</feature>
<keyword evidence="9" id="KW-1185">Reference proteome</keyword>
<dbReference type="Gene3D" id="1.10.287.950">
    <property type="entry name" value="Methyl-accepting chemotaxis protein"/>
    <property type="match status" value="1"/>
</dbReference>
<comment type="similarity">
    <text evidence="2">Belongs to the methyl-accepting chemotaxis (MCP) protein family.</text>
</comment>
<dbReference type="AlphaFoldDB" id="A0A2G1QJN9"/>
<dbReference type="SUPFAM" id="SSF58104">
    <property type="entry name" value="Methyl-accepting chemotaxis protein (MCP) signaling domain"/>
    <property type="match status" value="1"/>
</dbReference>
<feature type="domain" description="HAMP" evidence="7">
    <location>
        <begin position="316"/>
        <end position="368"/>
    </location>
</feature>
<evidence type="ECO:0000256" key="1">
    <source>
        <dbReference type="ARBA" id="ARBA00022500"/>
    </source>
</evidence>
<dbReference type="GO" id="GO:0007165">
    <property type="term" value="P:signal transduction"/>
    <property type="evidence" value="ECO:0007669"/>
    <property type="project" value="UniProtKB-KW"/>
</dbReference>
<dbReference type="OrthoDB" id="3289104at2"/>
<dbReference type="InterPro" id="IPR004089">
    <property type="entry name" value="MCPsignal_dom"/>
</dbReference>
<dbReference type="PANTHER" id="PTHR43531:SF11">
    <property type="entry name" value="METHYL-ACCEPTING CHEMOTAXIS PROTEIN 3"/>
    <property type="match status" value="1"/>
</dbReference>
<gene>
    <name evidence="8" type="ORF">CSC94_17730</name>
</gene>
<dbReference type="SUPFAM" id="SSF158472">
    <property type="entry name" value="HAMP domain-like"/>
    <property type="match status" value="1"/>
</dbReference>
<feature type="coiled-coil region" evidence="4">
    <location>
        <begin position="286"/>
        <end position="313"/>
    </location>
</feature>
<dbReference type="InterPro" id="IPR051310">
    <property type="entry name" value="MCP_chemotaxis"/>
</dbReference>
<organism evidence="8 9">
    <name type="scientific">Zhengella mangrovi</name>
    <dbReference type="NCBI Taxonomy" id="1982044"/>
    <lineage>
        <taxon>Bacteria</taxon>
        <taxon>Pseudomonadati</taxon>
        <taxon>Pseudomonadota</taxon>
        <taxon>Alphaproteobacteria</taxon>
        <taxon>Hyphomicrobiales</taxon>
        <taxon>Notoacmeibacteraceae</taxon>
        <taxon>Zhengella</taxon>
    </lineage>
</organism>
<dbReference type="PANTHER" id="PTHR43531">
    <property type="entry name" value="PROTEIN ICFG"/>
    <property type="match status" value="1"/>
</dbReference>
<dbReference type="Proteomes" id="UP000221168">
    <property type="component" value="Unassembled WGS sequence"/>
</dbReference>
<keyword evidence="1" id="KW-0145">Chemotaxis</keyword>
<keyword evidence="5" id="KW-1133">Transmembrane helix</keyword>
<dbReference type="SMART" id="SM00304">
    <property type="entry name" value="HAMP"/>
    <property type="match status" value="2"/>
</dbReference>